<dbReference type="RefSeq" id="WP_372502239.1">
    <property type="nucleotide sequence ID" value="NZ_JAMTCP010000003.1"/>
</dbReference>
<evidence type="ECO:0008006" key="3">
    <source>
        <dbReference type="Google" id="ProtNLM"/>
    </source>
</evidence>
<comment type="caution">
    <text evidence="1">The sequence shown here is derived from an EMBL/GenBank/DDBJ whole genome shotgun (WGS) entry which is preliminary data.</text>
</comment>
<reference evidence="1 2" key="1">
    <citation type="submission" date="2022-06" db="EMBL/GenBank/DDBJ databases">
        <title>Genomic Encyclopedia of Archaeal and Bacterial Type Strains, Phase II (KMG-II): from individual species to whole genera.</title>
        <authorList>
            <person name="Goeker M."/>
        </authorList>
    </citation>
    <scope>NUCLEOTIDE SEQUENCE [LARGE SCALE GENOMIC DNA]</scope>
    <source>
        <strain evidence="1 2">DSM 40477</strain>
    </source>
</reference>
<organism evidence="1 2">
    <name type="scientific">Streptoalloteichus tenebrarius (strain ATCC 17920 / DSM 40477 / JCM 4838 / CBS 697.72 / NBRC 16177 / NCIMB 11028 / NRRL B-12390 / A12253. 1 / ISP 5477)</name>
    <name type="common">Streptomyces tenebrarius</name>
    <dbReference type="NCBI Taxonomy" id="1933"/>
    <lineage>
        <taxon>Bacteria</taxon>
        <taxon>Bacillati</taxon>
        <taxon>Actinomycetota</taxon>
        <taxon>Actinomycetes</taxon>
        <taxon>Pseudonocardiales</taxon>
        <taxon>Pseudonocardiaceae</taxon>
        <taxon>Streptoalloteichus</taxon>
    </lineage>
</organism>
<evidence type="ECO:0000313" key="2">
    <source>
        <dbReference type="Proteomes" id="UP001205311"/>
    </source>
</evidence>
<dbReference type="EMBL" id="JAMTCP010000003">
    <property type="protein sequence ID" value="MCP2257131.1"/>
    <property type="molecule type" value="Genomic_DNA"/>
</dbReference>
<evidence type="ECO:0000313" key="1">
    <source>
        <dbReference type="EMBL" id="MCP2257131.1"/>
    </source>
</evidence>
<dbReference type="Pfam" id="PF12079">
    <property type="entry name" value="DUF3558"/>
    <property type="match status" value="1"/>
</dbReference>
<accession>A0ABT1HNQ1</accession>
<protein>
    <recommendedName>
        <fullName evidence="3">DUF3558 domain-containing protein</fullName>
    </recommendedName>
</protein>
<dbReference type="InterPro" id="IPR024520">
    <property type="entry name" value="DUF3558"/>
</dbReference>
<gene>
    <name evidence="1" type="ORF">LX15_000816</name>
</gene>
<sequence>MALALTACVSCTTVVSGTPLGPGRSGSVERPSDRPAEAVLSALRQLDACALVDPSAAKSAGFARSVPEGPHTCDYLGNGGDKAEVRIGHHFDHGSRYRSEPIELGGVRAYLFRGEQKEKAPCELNIPVSFTLSIRLDVRRGESTSSDTCAQARALGGAAAARLATPDALKVDPATRPLSDWDGCTLARAATPQRPDLRVSTAIQDSVDECRLEEDKKDTKDTKQAGTFVWFKIRYTSDPLQGNHVKRQIGGRTAAVMDFGDNCWVSWAHGPSGNSDKLASHAVVEVKTQGCDNVANIAAEAMRVLAGAPPSPAAPQRPLTFRPDEPDGDAPGACVDFTSAGSSMGCEPHVAARVPTNKKDLMVAADKNPNVTCSMADEIVRQVFGQEMRPIVYGGHCYWGEPTHAVAVRVTLTPRYAPDQFGQDPSLYQNRQKKTFGGAPGVSWTASKGTQYEIYLSTTGDITKPGYLAGEVQAWPARGSADATADTSKLSRLDQVMTMLAERYLR</sequence>
<keyword evidence="2" id="KW-1185">Reference proteome</keyword>
<dbReference type="Proteomes" id="UP001205311">
    <property type="component" value="Unassembled WGS sequence"/>
</dbReference>
<proteinExistence type="predicted"/>
<name>A0ABT1HNQ1_STRSD</name>